<dbReference type="SUPFAM" id="SSF54171">
    <property type="entry name" value="DNA-binding domain"/>
    <property type="match status" value="1"/>
</dbReference>
<dbReference type="GeneID" id="28802413"/>
<dbReference type="GO" id="GO:0003677">
    <property type="term" value="F:DNA binding"/>
    <property type="evidence" value="ECO:0007669"/>
    <property type="project" value="InterPro"/>
</dbReference>
<dbReference type="OrthoDB" id="21336at10239"/>
<dbReference type="GO" id="GO:0004519">
    <property type="term" value="F:endonuclease activity"/>
    <property type="evidence" value="ECO:0007669"/>
    <property type="project" value="UniProtKB-KW"/>
</dbReference>
<dbReference type="EMBL" id="KU130126">
    <property type="protein sequence ID" value="AMR57272.1"/>
    <property type="molecule type" value="Genomic_DNA"/>
</dbReference>
<sequence length="183" mass="20966">MESSYPPFEVLKECLALRGSTLYWKERPLSHFKNARGMNIFNGRYSKSEAGTLLGPKNLYRIIWITHCGVRYQVLAHVASWAIFHGNYPDGFIDHKDGNGLNNDPENLILATHSENMHNKRMYKTNSSGCVGVRWYSRYSKWVATGTHNKEKKTIGYFSEFSDAVAARKEWEAGKGFSQRHGK</sequence>
<name>A0A142IDG7_9CAUD</name>
<evidence type="ECO:0000313" key="2">
    <source>
        <dbReference type="EMBL" id="AMR57272.1"/>
    </source>
</evidence>
<feature type="domain" description="HNH nuclease" evidence="1">
    <location>
        <begin position="75"/>
        <end position="117"/>
    </location>
</feature>
<gene>
    <name evidence="2" type="ORF">vB_PsyM_KIL1_0020</name>
</gene>
<dbReference type="SUPFAM" id="SSF54060">
    <property type="entry name" value="His-Me finger endonucleases"/>
    <property type="match status" value="1"/>
</dbReference>
<dbReference type="InterPro" id="IPR016177">
    <property type="entry name" value="DNA-bd_dom_sf"/>
</dbReference>
<organism evidence="2 3">
    <name type="scientific">Pseudomonas phage vB_PsyM_KIL1</name>
    <dbReference type="NCBI Taxonomy" id="1777065"/>
    <lineage>
        <taxon>Viruses</taxon>
        <taxon>Duplodnaviria</taxon>
        <taxon>Heunggongvirae</taxon>
        <taxon>Uroviricota</taxon>
        <taxon>Caudoviricetes</taxon>
        <taxon>Vandenendeviridae</taxon>
        <taxon>Gorskivirinae</taxon>
        <taxon>Flaumdravirus</taxon>
        <taxon>Flaumdravirus KIL4</taxon>
    </lineage>
</organism>
<keyword evidence="3" id="KW-1185">Reference proteome</keyword>
<dbReference type="Gene3D" id="3.90.75.20">
    <property type="match status" value="1"/>
</dbReference>
<protein>
    <submittedName>
        <fullName evidence="2">Putative HNH endonuclease</fullName>
    </submittedName>
</protein>
<evidence type="ECO:0000313" key="3">
    <source>
        <dbReference type="Proteomes" id="UP000203989"/>
    </source>
</evidence>
<keyword evidence="2" id="KW-0540">Nuclease</keyword>
<accession>A0A142IDG7</accession>
<keyword evidence="2" id="KW-0255">Endonuclease</keyword>
<proteinExistence type="predicted"/>
<dbReference type="KEGG" id="vg:28802413"/>
<reference evidence="2 3" key="1">
    <citation type="journal article" date="2016" name="Front. Microbiol.">
        <title>Characterization of Novel Bacteriophages for Biocontrol of Bacterial Blight in Leek Caused by Pseudomonas syringae pv. porri.</title>
        <authorList>
            <person name="Rombouts S."/>
            <person name="Lavigne R."/>
        </authorList>
    </citation>
    <scope>NUCLEOTIDE SEQUENCE [LARGE SCALE GENOMIC DNA]</scope>
</reference>
<dbReference type="Pfam" id="PF13392">
    <property type="entry name" value="HNH_3"/>
    <property type="match status" value="1"/>
</dbReference>
<evidence type="ECO:0000259" key="1">
    <source>
        <dbReference type="Pfam" id="PF13392"/>
    </source>
</evidence>
<keyword evidence="2" id="KW-0378">Hydrolase</keyword>
<dbReference type="InterPro" id="IPR003615">
    <property type="entry name" value="HNH_nuc"/>
</dbReference>
<dbReference type="Proteomes" id="UP000203989">
    <property type="component" value="Segment"/>
</dbReference>
<dbReference type="RefSeq" id="YP_009275954.1">
    <property type="nucleotide sequence ID" value="NC_030934.1"/>
</dbReference>
<dbReference type="InterPro" id="IPR044925">
    <property type="entry name" value="His-Me_finger_sf"/>
</dbReference>